<dbReference type="NCBIfam" id="TIGR00057">
    <property type="entry name" value="L-threonylcarbamoyladenylate synthase"/>
    <property type="match status" value="1"/>
</dbReference>
<reference evidence="16" key="1">
    <citation type="journal article" date="2021" name="PeerJ">
        <title>Extensive microbial diversity within the chicken gut microbiome revealed by metagenomics and culture.</title>
        <authorList>
            <person name="Gilroy R."/>
            <person name="Ravi A."/>
            <person name="Getino M."/>
            <person name="Pursley I."/>
            <person name="Horton D.L."/>
            <person name="Alikhan N.F."/>
            <person name="Baker D."/>
            <person name="Gharbi K."/>
            <person name="Hall N."/>
            <person name="Watson M."/>
            <person name="Adriaenssens E.M."/>
            <person name="Foster-Nyarko E."/>
            <person name="Jarju S."/>
            <person name="Secka A."/>
            <person name="Antonio M."/>
            <person name="Oren A."/>
            <person name="Chaudhuri R.R."/>
            <person name="La Ragione R."/>
            <person name="Hildebrand F."/>
            <person name="Pallen M.J."/>
        </authorList>
    </citation>
    <scope>NUCLEOTIDE SEQUENCE</scope>
    <source>
        <strain evidence="16">CHK195-9823</strain>
    </source>
</reference>
<dbReference type="GO" id="GO:0006450">
    <property type="term" value="P:regulation of translational fidelity"/>
    <property type="evidence" value="ECO:0007669"/>
    <property type="project" value="TreeGrafter"/>
</dbReference>
<evidence type="ECO:0000256" key="13">
    <source>
        <dbReference type="PIRNR" id="PIRNR004930"/>
    </source>
</evidence>
<evidence type="ECO:0000256" key="8">
    <source>
        <dbReference type="ARBA" id="ARBA00022695"/>
    </source>
</evidence>
<feature type="binding site" evidence="14">
    <location>
        <position position="197"/>
    </location>
    <ligand>
        <name>ATP</name>
        <dbReference type="ChEBI" id="CHEBI:30616"/>
    </ligand>
</feature>
<dbReference type="PANTHER" id="PTHR17490:SF16">
    <property type="entry name" value="THREONYLCARBAMOYL-AMP SYNTHASE"/>
    <property type="match status" value="1"/>
</dbReference>
<keyword evidence="9 13" id="KW-0547">Nucleotide-binding</keyword>
<evidence type="ECO:0000256" key="14">
    <source>
        <dbReference type="PIRSR" id="PIRSR004930-1"/>
    </source>
</evidence>
<feature type="binding site" evidence="14">
    <location>
        <position position="123"/>
    </location>
    <ligand>
        <name>L-threonine</name>
        <dbReference type="ChEBI" id="CHEBI:57926"/>
    </ligand>
</feature>
<organism evidence="16 17">
    <name type="scientific">Candidatus Blautia stercorigallinarum</name>
    <dbReference type="NCBI Taxonomy" id="2838501"/>
    <lineage>
        <taxon>Bacteria</taxon>
        <taxon>Bacillati</taxon>
        <taxon>Bacillota</taxon>
        <taxon>Clostridia</taxon>
        <taxon>Lachnospirales</taxon>
        <taxon>Lachnospiraceae</taxon>
        <taxon>Blautia</taxon>
    </lineage>
</organism>
<comment type="similarity">
    <text evidence="2 13">Belongs to the SUA5 family.</text>
</comment>
<evidence type="ECO:0000313" key="17">
    <source>
        <dbReference type="Proteomes" id="UP000886814"/>
    </source>
</evidence>
<proteinExistence type="inferred from homology"/>
<keyword evidence="7 13" id="KW-0819">tRNA processing</keyword>
<dbReference type="AlphaFoldDB" id="A0A9D1PGC3"/>
<accession>A0A9D1PGC3</accession>
<evidence type="ECO:0000256" key="7">
    <source>
        <dbReference type="ARBA" id="ARBA00022694"/>
    </source>
</evidence>
<dbReference type="PIRSF" id="PIRSF004930">
    <property type="entry name" value="Tln_factor_SUA5"/>
    <property type="match status" value="1"/>
</dbReference>
<feature type="binding site" evidence="14">
    <location>
        <position position="37"/>
    </location>
    <ligand>
        <name>L-threonine</name>
        <dbReference type="ChEBI" id="CHEBI:57926"/>
    </ligand>
</feature>
<dbReference type="Proteomes" id="UP000886814">
    <property type="component" value="Unassembled WGS sequence"/>
</dbReference>
<feature type="binding site" evidence="14">
    <location>
        <position position="238"/>
    </location>
    <ligand>
        <name>ATP</name>
        <dbReference type="ChEBI" id="CHEBI:30616"/>
    </ligand>
</feature>
<comment type="function">
    <text evidence="13">Required for the formation of a threonylcarbamoyl group on adenosine at position 37 (t(6)A37) in tRNAs that read codons beginning with adenine.</text>
</comment>
<dbReference type="FunFam" id="3.90.870.10:FF:000009">
    <property type="entry name" value="Threonylcarbamoyl-AMP synthase, putative"/>
    <property type="match status" value="1"/>
</dbReference>
<evidence type="ECO:0000259" key="15">
    <source>
        <dbReference type="PROSITE" id="PS51163"/>
    </source>
</evidence>
<dbReference type="GO" id="GO:0005737">
    <property type="term" value="C:cytoplasm"/>
    <property type="evidence" value="ECO:0007669"/>
    <property type="project" value="UniProtKB-SubCell"/>
</dbReference>
<evidence type="ECO:0000256" key="1">
    <source>
        <dbReference type="ARBA" id="ARBA00004496"/>
    </source>
</evidence>
<protein>
    <recommendedName>
        <fullName evidence="4 13">Threonylcarbamoyl-AMP synthase</fullName>
        <shortName evidence="13">TC-AMP synthase</shortName>
        <ecNumber evidence="3 13">2.7.7.87</ecNumber>
    </recommendedName>
    <alternativeName>
        <fullName evidence="11 13">L-threonylcarbamoyladenylate synthase</fullName>
    </alternativeName>
</protein>
<dbReference type="InterPro" id="IPR006070">
    <property type="entry name" value="Sua5-like_dom"/>
</dbReference>
<dbReference type="FunFam" id="3.40.50.11030:FF:000001">
    <property type="entry name" value="Threonylcarbamoyl-AMP synthase"/>
    <property type="match status" value="1"/>
</dbReference>
<feature type="domain" description="YrdC-like" evidence="15">
    <location>
        <begin position="15"/>
        <end position="201"/>
    </location>
</feature>
<dbReference type="GO" id="GO:0061710">
    <property type="term" value="F:L-threonylcarbamoyladenylate synthase"/>
    <property type="evidence" value="ECO:0007669"/>
    <property type="project" value="UniProtKB-EC"/>
</dbReference>
<keyword evidence="6 13" id="KW-0808">Transferase</keyword>
<feature type="binding site" evidence="14">
    <location>
        <position position="145"/>
    </location>
    <ligand>
        <name>ATP</name>
        <dbReference type="ChEBI" id="CHEBI:30616"/>
    </ligand>
</feature>
<dbReference type="Pfam" id="PF03481">
    <property type="entry name" value="Sua5_C"/>
    <property type="match status" value="1"/>
</dbReference>
<comment type="subcellular location">
    <subcellularLocation>
        <location evidence="1 13">Cytoplasm</location>
    </subcellularLocation>
</comment>
<evidence type="ECO:0000256" key="6">
    <source>
        <dbReference type="ARBA" id="ARBA00022679"/>
    </source>
</evidence>
<dbReference type="InterPro" id="IPR017945">
    <property type="entry name" value="DHBP_synth_RibB-like_a/b_dom"/>
</dbReference>
<keyword evidence="10 13" id="KW-0067">ATP-binding</keyword>
<evidence type="ECO:0000256" key="10">
    <source>
        <dbReference type="ARBA" id="ARBA00022840"/>
    </source>
</evidence>
<comment type="caution">
    <text evidence="16">The sequence shown here is derived from an EMBL/GenBank/DDBJ whole genome shotgun (WGS) entry which is preliminary data.</text>
</comment>
<dbReference type="EC" id="2.7.7.87" evidence="3 13"/>
<feature type="binding site" evidence="14">
    <location>
        <position position="64"/>
    </location>
    <ligand>
        <name>ATP</name>
        <dbReference type="ChEBI" id="CHEBI:30616"/>
    </ligand>
</feature>
<feature type="binding site" evidence="14">
    <location>
        <position position="183"/>
    </location>
    <ligand>
        <name>L-threonine</name>
        <dbReference type="ChEBI" id="CHEBI:57926"/>
    </ligand>
</feature>
<dbReference type="Pfam" id="PF01300">
    <property type="entry name" value="Sua5_yciO_yrdC"/>
    <property type="match status" value="1"/>
</dbReference>
<keyword evidence="8 13" id="KW-0548">Nucleotidyltransferase</keyword>
<dbReference type="InterPro" id="IPR010923">
    <property type="entry name" value="T(6)A37_SUA5"/>
</dbReference>
<dbReference type="PANTHER" id="PTHR17490">
    <property type="entry name" value="SUA5"/>
    <property type="match status" value="1"/>
</dbReference>
<evidence type="ECO:0000256" key="5">
    <source>
        <dbReference type="ARBA" id="ARBA00022490"/>
    </source>
</evidence>
<reference evidence="16" key="2">
    <citation type="submission" date="2021-04" db="EMBL/GenBank/DDBJ databases">
        <authorList>
            <person name="Gilroy R."/>
        </authorList>
    </citation>
    <scope>NUCLEOTIDE SEQUENCE</scope>
    <source>
        <strain evidence="16">CHK195-9823</strain>
    </source>
</reference>
<feature type="binding site" evidence="14">
    <location>
        <position position="69"/>
    </location>
    <ligand>
        <name>L-threonine</name>
        <dbReference type="ChEBI" id="CHEBI:57926"/>
    </ligand>
</feature>
<dbReference type="GO" id="GO:0003725">
    <property type="term" value="F:double-stranded RNA binding"/>
    <property type="evidence" value="ECO:0007669"/>
    <property type="project" value="UniProtKB-UniRule"/>
</dbReference>
<dbReference type="EMBL" id="DXIQ01000088">
    <property type="protein sequence ID" value="HIV39792.1"/>
    <property type="molecule type" value="Genomic_DNA"/>
</dbReference>
<keyword evidence="5 13" id="KW-0963">Cytoplasm</keyword>
<dbReference type="InterPro" id="IPR050156">
    <property type="entry name" value="TC-AMP_synthase_SUA5"/>
</dbReference>
<feature type="binding site" evidence="14">
    <location>
        <position position="153"/>
    </location>
    <ligand>
        <name>ATP</name>
        <dbReference type="ChEBI" id="CHEBI:30616"/>
    </ligand>
</feature>
<evidence type="ECO:0000256" key="3">
    <source>
        <dbReference type="ARBA" id="ARBA00012584"/>
    </source>
</evidence>
<dbReference type="GO" id="GO:0008033">
    <property type="term" value="P:tRNA processing"/>
    <property type="evidence" value="ECO:0007669"/>
    <property type="project" value="UniProtKB-KW"/>
</dbReference>
<evidence type="ECO:0000256" key="2">
    <source>
        <dbReference type="ARBA" id="ARBA00007663"/>
    </source>
</evidence>
<feature type="binding site" evidence="14">
    <location>
        <position position="60"/>
    </location>
    <ligand>
        <name>ATP</name>
        <dbReference type="ChEBI" id="CHEBI:30616"/>
    </ligand>
</feature>
<feature type="binding site" evidence="14">
    <location>
        <position position="143"/>
    </location>
    <ligand>
        <name>L-threonine</name>
        <dbReference type="ChEBI" id="CHEBI:57926"/>
    </ligand>
</feature>
<dbReference type="PROSITE" id="PS51163">
    <property type="entry name" value="YRDC"/>
    <property type="match status" value="1"/>
</dbReference>
<dbReference type="GO" id="GO:0005524">
    <property type="term" value="F:ATP binding"/>
    <property type="evidence" value="ECO:0007669"/>
    <property type="project" value="UniProtKB-UniRule"/>
</dbReference>
<evidence type="ECO:0000256" key="4">
    <source>
        <dbReference type="ARBA" id="ARBA00015492"/>
    </source>
</evidence>
<dbReference type="InterPro" id="IPR005145">
    <property type="entry name" value="Sua5_C"/>
</dbReference>
<dbReference type="GO" id="GO:0000049">
    <property type="term" value="F:tRNA binding"/>
    <property type="evidence" value="ECO:0007669"/>
    <property type="project" value="TreeGrafter"/>
</dbReference>
<name>A0A9D1PGC3_9FIRM</name>
<evidence type="ECO:0000256" key="12">
    <source>
        <dbReference type="ARBA" id="ARBA00048366"/>
    </source>
</evidence>
<gene>
    <name evidence="16" type="ORF">H9747_12495</name>
</gene>
<dbReference type="Gene3D" id="3.90.870.10">
    <property type="entry name" value="DHBP synthase"/>
    <property type="match status" value="1"/>
</dbReference>
<sequence length="349" mass="38088">MNTTVVTVDKEHPDERVMEEAGRILKEGGLVAFPTETVYGLGGDGLNPDSSRKIYQAKGRPSDNPLIIHIADMESLDKIVKTVPLKARKMAEAFWPGPLTMIFEKSDVVPYETTGGLESVAVRMPSHPVAAALIRAGGGYIAAPSANTSGRPSPTQASHVREDLEGKIDMIIDGGSVGIGLESTIVDFTEEDPVILRPGYINQEMMEGVIGQVKVDRGLLITDEKVRPKAPGMKYRHYAPEAPLTIIEGKAEDTIAYINEKCEKLREEGKRAGVIATDETRGKYQAAVVKSIGSRRDEEGIARHLFGILREFDEEKVDAIFSESFDTPKMGQAIMNRLLKAAGHHIIQV</sequence>
<evidence type="ECO:0000256" key="9">
    <source>
        <dbReference type="ARBA" id="ARBA00022741"/>
    </source>
</evidence>
<comment type="catalytic activity">
    <reaction evidence="12 13">
        <text>L-threonine + hydrogencarbonate + ATP = L-threonylcarbamoyladenylate + diphosphate + H2O</text>
        <dbReference type="Rhea" id="RHEA:36407"/>
        <dbReference type="ChEBI" id="CHEBI:15377"/>
        <dbReference type="ChEBI" id="CHEBI:17544"/>
        <dbReference type="ChEBI" id="CHEBI:30616"/>
        <dbReference type="ChEBI" id="CHEBI:33019"/>
        <dbReference type="ChEBI" id="CHEBI:57926"/>
        <dbReference type="ChEBI" id="CHEBI:73682"/>
        <dbReference type="EC" id="2.7.7.87"/>
    </reaction>
</comment>
<dbReference type="Gene3D" id="3.40.50.11030">
    <property type="entry name" value="Threonylcarbamoyl-AMP synthase, C-terminal domain"/>
    <property type="match status" value="1"/>
</dbReference>
<dbReference type="InterPro" id="IPR038385">
    <property type="entry name" value="Sua5/YwlC_C"/>
</dbReference>
<dbReference type="SUPFAM" id="SSF55821">
    <property type="entry name" value="YrdC/RibB"/>
    <property type="match status" value="1"/>
</dbReference>
<evidence type="ECO:0000256" key="11">
    <source>
        <dbReference type="ARBA" id="ARBA00029774"/>
    </source>
</evidence>
<evidence type="ECO:0000313" key="16">
    <source>
        <dbReference type="EMBL" id="HIV39792.1"/>
    </source>
</evidence>